<dbReference type="PIRSF" id="PIRSF002741">
    <property type="entry name" value="MppA"/>
    <property type="match status" value="1"/>
</dbReference>
<reference evidence="7 8" key="1">
    <citation type="submission" date="2020-07" db="EMBL/GenBank/DDBJ databases">
        <title>Sequencing the genomes of 1000 actinobacteria strains.</title>
        <authorList>
            <person name="Klenk H.-P."/>
        </authorList>
    </citation>
    <scope>NUCLEOTIDE SEQUENCE [LARGE SCALE GENOMIC DNA]</scope>
    <source>
        <strain evidence="7 8">DSM 22185</strain>
    </source>
</reference>
<dbReference type="Gene3D" id="3.10.105.10">
    <property type="entry name" value="Dipeptide-binding Protein, Domain 3"/>
    <property type="match status" value="1"/>
</dbReference>
<comment type="subcellular location">
    <subcellularLocation>
        <location evidence="1">Cell envelope</location>
    </subcellularLocation>
</comment>
<sequence>MNRKPLTAAITGIVAGALLLTSCSSSSPEPGEGGGAQEFRIIATEPSAGLDPAIAVTQASLRVMELMYDTLIDYDEDNNLIPMIAEDWEMSDDGLTYVFTLRDASFSDGSAITAADVVYSIERAAASEALGGRLAALASVEATGDLEVTMTLSEPSRVFLGALAATGSAAILKQEAVEADPDYFTQPTATSGPWQLEENVQQSHATLRANESYWNEDLTLFDTITYTYSTDTTAMAAAVETGTADMTYNMRPADAVRLDDAGTIQFFEAPSPGILSWGLDKTRPPFDDVDVRQAVAYLAPRADRLTTCWSDIGPVSFGDLIFEGQDFYSEGEQRFDIDADDALSKAEDLLDEAGWVPGADGIREKDGVRFALEVPYENTWTQARCNTEMLQQALLPAGIDITPVAYDRANFWTDVAADKFQMYHAGNNYATVDAYFQQTYTCEGSANELIAKWCNEDVDALIAQAIASSDTAEVTDLYRQVQDIVLDEQPTITTGAQYAVIGASPKLTGYYPRADASNRALMYATLAD</sequence>
<evidence type="ECO:0000313" key="7">
    <source>
        <dbReference type="EMBL" id="NYD53298.1"/>
    </source>
</evidence>
<dbReference type="SUPFAM" id="SSF53850">
    <property type="entry name" value="Periplasmic binding protein-like II"/>
    <property type="match status" value="1"/>
</dbReference>
<dbReference type="GO" id="GO:0043190">
    <property type="term" value="C:ATP-binding cassette (ABC) transporter complex"/>
    <property type="evidence" value="ECO:0007669"/>
    <property type="project" value="InterPro"/>
</dbReference>
<dbReference type="InterPro" id="IPR000914">
    <property type="entry name" value="SBP_5_dom"/>
</dbReference>
<comment type="similarity">
    <text evidence="2">Belongs to the bacterial solute-binding protein 5 family.</text>
</comment>
<dbReference type="InterPro" id="IPR030678">
    <property type="entry name" value="Peptide/Ni-bd"/>
</dbReference>
<keyword evidence="4 5" id="KW-0732">Signal</keyword>
<dbReference type="PANTHER" id="PTHR30290:SF10">
    <property type="entry name" value="PERIPLASMIC OLIGOPEPTIDE-BINDING PROTEIN-RELATED"/>
    <property type="match status" value="1"/>
</dbReference>
<accession>A0A7Y9ESV6</accession>
<name>A0A7Y9ESV6_9MICO</name>
<proteinExistence type="inferred from homology"/>
<dbReference type="EMBL" id="JACCBH010000001">
    <property type="protein sequence ID" value="NYD53298.1"/>
    <property type="molecule type" value="Genomic_DNA"/>
</dbReference>
<feature type="domain" description="Solute-binding protein family 5" evidence="6">
    <location>
        <begin position="80"/>
        <end position="445"/>
    </location>
</feature>
<feature type="signal peptide" evidence="5">
    <location>
        <begin position="1"/>
        <end position="27"/>
    </location>
</feature>
<dbReference type="PANTHER" id="PTHR30290">
    <property type="entry name" value="PERIPLASMIC BINDING COMPONENT OF ABC TRANSPORTER"/>
    <property type="match status" value="1"/>
</dbReference>
<evidence type="ECO:0000313" key="8">
    <source>
        <dbReference type="Proteomes" id="UP000552045"/>
    </source>
</evidence>
<dbReference type="Gene3D" id="3.40.190.10">
    <property type="entry name" value="Periplasmic binding protein-like II"/>
    <property type="match status" value="1"/>
</dbReference>
<evidence type="ECO:0000256" key="4">
    <source>
        <dbReference type="ARBA" id="ARBA00022729"/>
    </source>
</evidence>
<organism evidence="7 8">
    <name type="scientific">Microbacterium pseudoresistens</name>
    <dbReference type="NCBI Taxonomy" id="640634"/>
    <lineage>
        <taxon>Bacteria</taxon>
        <taxon>Bacillati</taxon>
        <taxon>Actinomycetota</taxon>
        <taxon>Actinomycetes</taxon>
        <taxon>Micrococcales</taxon>
        <taxon>Microbacteriaceae</taxon>
        <taxon>Microbacterium</taxon>
    </lineage>
</organism>
<protein>
    <submittedName>
        <fullName evidence="7">Peptide/nickel transport system substrate-binding protein</fullName>
    </submittedName>
</protein>
<evidence type="ECO:0000256" key="1">
    <source>
        <dbReference type="ARBA" id="ARBA00004196"/>
    </source>
</evidence>
<dbReference type="Proteomes" id="UP000552045">
    <property type="component" value="Unassembled WGS sequence"/>
</dbReference>
<dbReference type="PROSITE" id="PS51257">
    <property type="entry name" value="PROKAR_LIPOPROTEIN"/>
    <property type="match status" value="1"/>
</dbReference>
<dbReference type="GO" id="GO:0015833">
    <property type="term" value="P:peptide transport"/>
    <property type="evidence" value="ECO:0007669"/>
    <property type="project" value="TreeGrafter"/>
</dbReference>
<keyword evidence="8" id="KW-1185">Reference proteome</keyword>
<evidence type="ECO:0000256" key="5">
    <source>
        <dbReference type="SAM" id="SignalP"/>
    </source>
</evidence>
<dbReference type="AlphaFoldDB" id="A0A7Y9ESV6"/>
<keyword evidence="3" id="KW-0813">Transport</keyword>
<dbReference type="CDD" id="cd00995">
    <property type="entry name" value="PBP2_NikA_DppA_OppA_like"/>
    <property type="match status" value="1"/>
</dbReference>
<evidence type="ECO:0000256" key="2">
    <source>
        <dbReference type="ARBA" id="ARBA00005695"/>
    </source>
</evidence>
<dbReference type="InterPro" id="IPR039424">
    <property type="entry name" value="SBP_5"/>
</dbReference>
<evidence type="ECO:0000256" key="3">
    <source>
        <dbReference type="ARBA" id="ARBA00022448"/>
    </source>
</evidence>
<evidence type="ECO:0000259" key="6">
    <source>
        <dbReference type="Pfam" id="PF00496"/>
    </source>
</evidence>
<dbReference type="GO" id="GO:0042597">
    <property type="term" value="C:periplasmic space"/>
    <property type="evidence" value="ECO:0007669"/>
    <property type="project" value="UniProtKB-ARBA"/>
</dbReference>
<feature type="chain" id="PRO_5039510812" evidence="5">
    <location>
        <begin position="28"/>
        <end position="528"/>
    </location>
</feature>
<dbReference type="GO" id="GO:0030313">
    <property type="term" value="C:cell envelope"/>
    <property type="evidence" value="ECO:0007669"/>
    <property type="project" value="UniProtKB-SubCell"/>
</dbReference>
<gene>
    <name evidence="7" type="ORF">BKA02_000353</name>
</gene>
<dbReference type="Pfam" id="PF00496">
    <property type="entry name" value="SBP_bac_5"/>
    <property type="match status" value="1"/>
</dbReference>
<comment type="caution">
    <text evidence="7">The sequence shown here is derived from an EMBL/GenBank/DDBJ whole genome shotgun (WGS) entry which is preliminary data.</text>
</comment>
<dbReference type="GO" id="GO:1904680">
    <property type="term" value="F:peptide transmembrane transporter activity"/>
    <property type="evidence" value="ECO:0007669"/>
    <property type="project" value="TreeGrafter"/>
</dbReference>
<dbReference type="RefSeq" id="WP_179430707.1">
    <property type="nucleotide sequence ID" value="NZ_BAABLC010000003.1"/>
</dbReference>